<reference evidence="3 4" key="1">
    <citation type="submission" date="2019-03" db="EMBL/GenBank/DDBJ databases">
        <authorList>
            <person name="Kim M.K.M."/>
        </authorList>
    </citation>
    <scope>NUCLEOTIDE SEQUENCE [LARGE SCALE GENOMIC DNA]</scope>
    <source>
        <strain evidence="3 4">18JY21-1</strain>
    </source>
</reference>
<evidence type="ECO:0000313" key="4">
    <source>
        <dbReference type="Proteomes" id="UP000295418"/>
    </source>
</evidence>
<dbReference type="NCBIfam" id="NF005559">
    <property type="entry name" value="PRK07231.1"/>
    <property type="match status" value="1"/>
</dbReference>
<keyword evidence="2" id="KW-0560">Oxidoreductase</keyword>
<sequence length="277" mass="30440">MRLRNKVALVTGAGAGIGREIAILFARNGAKVIIIDIDNENGLQVCNLIKQEGGHSVFYPGDVTDSNSIRNIVNSILENNSSIDILVNNAGIKSLGNIEQLSEEKWDRVLDVNLKSVFLLCKHIVPVMRRNRSGSIINISSVDGLTGKANIPAYNAAKGGVITLTKNLAVDYGKYNIRTNCICPGFIYTPMISKEFEKYSKTFNKEAMDYIFKRIEEEIPLKRLGSAVEIAKSVLFFASDDSSYCNGSILVVDGGKMCGEVSMLERSVRDYFVNKGI</sequence>
<dbReference type="GO" id="GO:0048038">
    <property type="term" value="F:quinone binding"/>
    <property type="evidence" value="ECO:0007669"/>
    <property type="project" value="TreeGrafter"/>
</dbReference>
<dbReference type="AlphaFoldDB" id="A0A4R4EBA5"/>
<dbReference type="Proteomes" id="UP000295418">
    <property type="component" value="Unassembled WGS sequence"/>
</dbReference>
<dbReference type="EMBL" id="SKFG01000010">
    <property type="protein sequence ID" value="TCZ77154.1"/>
    <property type="molecule type" value="Genomic_DNA"/>
</dbReference>
<dbReference type="InterPro" id="IPR002347">
    <property type="entry name" value="SDR_fam"/>
</dbReference>
<gene>
    <name evidence="3" type="ORF">E0485_11885</name>
</gene>
<dbReference type="SUPFAM" id="SSF51735">
    <property type="entry name" value="NAD(P)-binding Rossmann-fold domains"/>
    <property type="match status" value="1"/>
</dbReference>
<evidence type="ECO:0000256" key="2">
    <source>
        <dbReference type="ARBA" id="ARBA00023002"/>
    </source>
</evidence>
<organism evidence="3 4">
    <name type="scientific">Paenibacillus albiflavus</name>
    <dbReference type="NCBI Taxonomy" id="2545760"/>
    <lineage>
        <taxon>Bacteria</taxon>
        <taxon>Bacillati</taxon>
        <taxon>Bacillota</taxon>
        <taxon>Bacilli</taxon>
        <taxon>Bacillales</taxon>
        <taxon>Paenibacillaceae</taxon>
        <taxon>Paenibacillus</taxon>
    </lineage>
</organism>
<dbReference type="PRINTS" id="PR00081">
    <property type="entry name" value="GDHRDH"/>
</dbReference>
<dbReference type="PANTHER" id="PTHR42760:SF122">
    <property type="entry name" value="NAD(P)-BINDING PROTEIN"/>
    <property type="match status" value="1"/>
</dbReference>
<proteinExistence type="inferred from homology"/>
<dbReference type="GO" id="GO:0008206">
    <property type="term" value="P:bile acid metabolic process"/>
    <property type="evidence" value="ECO:0007669"/>
    <property type="project" value="UniProtKB-ARBA"/>
</dbReference>
<keyword evidence="4" id="KW-1185">Reference proteome</keyword>
<dbReference type="GO" id="GO:0016616">
    <property type="term" value="F:oxidoreductase activity, acting on the CH-OH group of donors, NAD or NADP as acceptor"/>
    <property type="evidence" value="ECO:0007669"/>
    <property type="project" value="TreeGrafter"/>
</dbReference>
<dbReference type="PROSITE" id="PS00061">
    <property type="entry name" value="ADH_SHORT"/>
    <property type="match status" value="1"/>
</dbReference>
<dbReference type="PRINTS" id="PR00080">
    <property type="entry name" value="SDRFAMILY"/>
</dbReference>
<dbReference type="CDD" id="cd05233">
    <property type="entry name" value="SDR_c"/>
    <property type="match status" value="1"/>
</dbReference>
<evidence type="ECO:0000256" key="1">
    <source>
        <dbReference type="ARBA" id="ARBA00006484"/>
    </source>
</evidence>
<dbReference type="InterPro" id="IPR036291">
    <property type="entry name" value="NAD(P)-bd_dom_sf"/>
</dbReference>
<dbReference type="Pfam" id="PF13561">
    <property type="entry name" value="adh_short_C2"/>
    <property type="match status" value="1"/>
</dbReference>
<name>A0A4R4EBA5_9BACL</name>
<dbReference type="NCBIfam" id="NF009466">
    <property type="entry name" value="PRK12826.1-2"/>
    <property type="match status" value="1"/>
</dbReference>
<protein>
    <submittedName>
        <fullName evidence="3">SDR family oxidoreductase</fullName>
    </submittedName>
</protein>
<dbReference type="GO" id="GO:0006633">
    <property type="term" value="P:fatty acid biosynthetic process"/>
    <property type="evidence" value="ECO:0007669"/>
    <property type="project" value="TreeGrafter"/>
</dbReference>
<dbReference type="PANTHER" id="PTHR42760">
    <property type="entry name" value="SHORT-CHAIN DEHYDROGENASES/REDUCTASES FAMILY MEMBER"/>
    <property type="match status" value="1"/>
</dbReference>
<dbReference type="InterPro" id="IPR020904">
    <property type="entry name" value="Sc_DH/Rdtase_CS"/>
</dbReference>
<comment type="caution">
    <text evidence="3">The sequence shown here is derived from an EMBL/GenBank/DDBJ whole genome shotgun (WGS) entry which is preliminary data.</text>
</comment>
<dbReference type="FunFam" id="3.40.50.720:FF:000084">
    <property type="entry name" value="Short-chain dehydrogenase reductase"/>
    <property type="match status" value="1"/>
</dbReference>
<evidence type="ECO:0000313" key="3">
    <source>
        <dbReference type="EMBL" id="TCZ77154.1"/>
    </source>
</evidence>
<comment type="similarity">
    <text evidence="1">Belongs to the short-chain dehydrogenases/reductases (SDR) family.</text>
</comment>
<dbReference type="OrthoDB" id="9803333at2"/>
<accession>A0A4R4EBA5</accession>
<dbReference type="Gene3D" id="3.40.50.720">
    <property type="entry name" value="NAD(P)-binding Rossmann-like Domain"/>
    <property type="match status" value="1"/>
</dbReference>
<dbReference type="RefSeq" id="WP_132418255.1">
    <property type="nucleotide sequence ID" value="NZ_SKFG01000010.1"/>
</dbReference>